<keyword evidence="2" id="KW-1185">Reference proteome</keyword>
<sequence>MQTIITWKHSSKQIQHSFSYLSTSEPPEFKHVTYHETNICNRCRRNPSPEGRASSLGKSCPPRNLFEVLEQMVVVGSKIETTGGMVIHFPARLLQQLLCIQCRMMVSAIVEQHNASTKHPTPPVLNCP</sequence>
<dbReference type="Proteomes" id="UP000499080">
    <property type="component" value="Unassembled WGS sequence"/>
</dbReference>
<gene>
    <name evidence="1" type="ORF">AVEN_205266_1</name>
</gene>
<evidence type="ECO:0000313" key="1">
    <source>
        <dbReference type="EMBL" id="GBM27479.1"/>
    </source>
</evidence>
<organism evidence="1 2">
    <name type="scientific">Araneus ventricosus</name>
    <name type="common">Orbweaver spider</name>
    <name type="synonym">Epeira ventricosa</name>
    <dbReference type="NCBI Taxonomy" id="182803"/>
    <lineage>
        <taxon>Eukaryota</taxon>
        <taxon>Metazoa</taxon>
        <taxon>Ecdysozoa</taxon>
        <taxon>Arthropoda</taxon>
        <taxon>Chelicerata</taxon>
        <taxon>Arachnida</taxon>
        <taxon>Araneae</taxon>
        <taxon>Araneomorphae</taxon>
        <taxon>Entelegynae</taxon>
        <taxon>Araneoidea</taxon>
        <taxon>Araneidae</taxon>
        <taxon>Araneus</taxon>
    </lineage>
</organism>
<dbReference type="EMBL" id="BGPR01000586">
    <property type="protein sequence ID" value="GBM27479.1"/>
    <property type="molecule type" value="Genomic_DNA"/>
</dbReference>
<name>A0A4Y2EGV8_ARAVE</name>
<reference evidence="1 2" key="1">
    <citation type="journal article" date="2019" name="Sci. Rep.">
        <title>Orb-weaving spider Araneus ventricosus genome elucidates the spidroin gene catalogue.</title>
        <authorList>
            <person name="Kono N."/>
            <person name="Nakamura H."/>
            <person name="Ohtoshi R."/>
            <person name="Moran D.A.P."/>
            <person name="Shinohara A."/>
            <person name="Yoshida Y."/>
            <person name="Fujiwara M."/>
            <person name="Mori M."/>
            <person name="Tomita M."/>
            <person name="Arakawa K."/>
        </authorList>
    </citation>
    <scope>NUCLEOTIDE SEQUENCE [LARGE SCALE GENOMIC DNA]</scope>
</reference>
<evidence type="ECO:0000313" key="2">
    <source>
        <dbReference type="Proteomes" id="UP000499080"/>
    </source>
</evidence>
<dbReference type="AlphaFoldDB" id="A0A4Y2EGV8"/>
<accession>A0A4Y2EGV8</accession>
<comment type="caution">
    <text evidence="1">The sequence shown here is derived from an EMBL/GenBank/DDBJ whole genome shotgun (WGS) entry which is preliminary data.</text>
</comment>
<proteinExistence type="predicted"/>
<protein>
    <submittedName>
        <fullName evidence="1">Uncharacterized protein</fullName>
    </submittedName>
</protein>